<evidence type="ECO:0000256" key="3">
    <source>
        <dbReference type="ARBA" id="ARBA00022692"/>
    </source>
</evidence>
<dbReference type="GO" id="GO:0030692">
    <property type="term" value="C:Noc4p-Nop14p complex"/>
    <property type="evidence" value="ECO:0000318"/>
    <property type="project" value="GO_Central"/>
</dbReference>
<keyword evidence="3" id="KW-0812">Transmembrane</keyword>
<accession>F6TAD8</accession>
<dbReference type="SUPFAM" id="SSF48371">
    <property type="entry name" value="ARM repeat"/>
    <property type="match status" value="1"/>
</dbReference>
<dbReference type="AlphaFoldDB" id="F6TAD8"/>
<dbReference type="GO" id="GO:0032040">
    <property type="term" value="C:small-subunit processome"/>
    <property type="evidence" value="ECO:0000318"/>
    <property type="project" value="GO_Central"/>
</dbReference>
<evidence type="ECO:0000313" key="7">
    <source>
        <dbReference type="Proteomes" id="UP000008144"/>
    </source>
</evidence>
<comment type="subcellular location">
    <subcellularLocation>
        <location evidence="1">Nucleus membrane</location>
        <topology evidence="1">Multi-pass membrane protein</topology>
    </subcellularLocation>
</comment>
<dbReference type="InterPro" id="IPR027193">
    <property type="entry name" value="Noc4"/>
</dbReference>
<sequence>HQKHNVSGMKAKSISSLVEGVIAKRKNANDLVLIIENITVTSKASLVLEAISGAHEIFVHLFESDNVSLQPDSDKCVTTTEKYKAWTNEQYHSYFDCLLACFAHGDQSVRKSALETCAKIIQCYGYYCCTSAIRLSVPEELVKKVTKCLLLQNECFDELLQLLIREFFKYGDIRYFVMRSLSTILSDVYNVDDQQKNNCLVLLESVTSLMPKEDSACLNSYILAYEKEIRDKFMTEPPFQISQHRKRFGQMWLEFLKLPLSGSHVKRVLVILHASLVPNFSQPRLLADFLINTYNRGGGLSLLSLHGLFVLMHNYNLDYPDFYTNLYTLLHPRIFSTKYKARFFHLLDLFLSSTHIPSYMVAAFVKKLSRLSLIAPPHSINTMVNMILNLMRRHPSIRHMIHCTDKEHATITTDPYIENEKDPALCKAAESSLWELHTLKHHYCPKIAKLASAKSLGTKETDIHENLEDNYKDFFDEVVKKEFKEIPMNYTQPNTLFFGQEDETMNLWTGI</sequence>
<dbReference type="GO" id="GO:0005730">
    <property type="term" value="C:nucleolus"/>
    <property type="evidence" value="ECO:0000318"/>
    <property type="project" value="GO_Central"/>
</dbReference>
<dbReference type="InParanoid" id="F6TAD8"/>
<dbReference type="PANTHER" id="PTHR12455:SF0">
    <property type="entry name" value="NUCLEOLAR COMPLEX PROTEIN 4 HOMOLOG"/>
    <property type="match status" value="1"/>
</dbReference>
<keyword evidence="4" id="KW-1133">Transmembrane helix</keyword>
<evidence type="ECO:0000256" key="2">
    <source>
        <dbReference type="ARBA" id="ARBA00007797"/>
    </source>
</evidence>
<dbReference type="Proteomes" id="UP000008144">
    <property type="component" value="Chromosome 3"/>
</dbReference>
<evidence type="ECO:0000259" key="5">
    <source>
        <dbReference type="Pfam" id="PF03914"/>
    </source>
</evidence>
<evidence type="ECO:0000256" key="4">
    <source>
        <dbReference type="ARBA" id="ARBA00022989"/>
    </source>
</evidence>
<reference evidence="7" key="1">
    <citation type="journal article" date="2002" name="Science">
        <title>The draft genome of Ciona intestinalis: insights into chordate and vertebrate origins.</title>
        <authorList>
            <person name="Dehal P."/>
            <person name="Satou Y."/>
            <person name="Campbell R.K."/>
            <person name="Chapman J."/>
            <person name="Degnan B."/>
            <person name="De Tomaso A."/>
            <person name="Davidson B."/>
            <person name="Di Gregorio A."/>
            <person name="Gelpke M."/>
            <person name="Goodstein D.M."/>
            <person name="Harafuji N."/>
            <person name="Hastings K.E."/>
            <person name="Ho I."/>
            <person name="Hotta K."/>
            <person name="Huang W."/>
            <person name="Kawashima T."/>
            <person name="Lemaire P."/>
            <person name="Martinez D."/>
            <person name="Meinertzhagen I.A."/>
            <person name="Necula S."/>
            <person name="Nonaka M."/>
            <person name="Putnam N."/>
            <person name="Rash S."/>
            <person name="Saiga H."/>
            <person name="Satake M."/>
            <person name="Terry A."/>
            <person name="Yamada L."/>
            <person name="Wang H.G."/>
            <person name="Awazu S."/>
            <person name="Azumi K."/>
            <person name="Boore J."/>
            <person name="Branno M."/>
            <person name="Chin-Bow S."/>
            <person name="DeSantis R."/>
            <person name="Doyle S."/>
            <person name="Francino P."/>
            <person name="Keys D.N."/>
            <person name="Haga S."/>
            <person name="Hayashi H."/>
            <person name="Hino K."/>
            <person name="Imai K.S."/>
            <person name="Inaba K."/>
            <person name="Kano S."/>
            <person name="Kobayashi K."/>
            <person name="Kobayashi M."/>
            <person name="Lee B.I."/>
            <person name="Makabe K.W."/>
            <person name="Manohar C."/>
            <person name="Matassi G."/>
            <person name="Medina M."/>
            <person name="Mochizuki Y."/>
            <person name="Mount S."/>
            <person name="Morishita T."/>
            <person name="Miura S."/>
            <person name="Nakayama A."/>
            <person name="Nishizaka S."/>
            <person name="Nomoto H."/>
            <person name="Ohta F."/>
            <person name="Oishi K."/>
            <person name="Rigoutsos I."/>
            <person name="Sano M."/>
            <person name="Sasaki A."/>
            <person name="Sasakura Y."/>
            <person name="Shoguchi E."/>
            <person name="Shin-i T."/>
            <person name="Spagnuolo A."/>
            <person name="Stainier D."/>
            <person name="Suzuki M.M."/>
            <person name="Tassy O."/>
            <person name="Takatori N."/>
            <person name="Tokuoka M."/>
            <person name="Yagi K."/>
            <person name="Yoshizaki F."/>
            <person name="Wada S."/>
            <person name="Zhang C."/>
            <person name="Hyatt P.D."/>
            <person name="Larimer F."/>
            <person name="Detter C."/>
            <person name="Doggett N."/>
            <person name="Glavina T."/>
            <person name="Hawkins T."/>
            <person name="Richardson P."/>
            <person name="Lucas S."/>
            <person name="Kohara Y."/>
            <person name="Levine M."/>
            <person name="Satoh N."/>
            <person name="Rokhsar D.S."/>
        </authorList>
    </citation>
    <scope>NUCLEOTIDE SEQUENCE [LARGE SCALE GENOMIC DNA]</scope>
</reference>
<reference evidence="6" key="4">
    <citation type="submission" date="2025-09" db="UniProtKB">
        <authorList>
            <consortium name="Ensembl"/>
        </authorList>
    </citation>
    <scope>IDENTIFICATION</scope>
</reference>
<dbReference type="HOGENOM" id="CLU_015945_4_1_1"/>
<organism evidence="6 7">
    <name type="scientific">Ciona intestinalis</name>
    <name type="common">Transparent sea squirt</name>
    <name type="synonym">Ascidia intestinalis</name>
    <dbReference type="NCBI Taxonomy" id="7719"/>
    <lineage>
        <taxon>Eukaryota</taxon>
        <taxon>Metazoa</taxon>
        <taxon>Chordata</taxon>
        <taxon>Tunicata</taxon>
        <taxon>Ascidiacea</taxon>
        <taxon>Phlebobranchia</taxon>
        <taxon>Cionidae</taxon>
        <taxon>Ciona</taxon>
    </lineage>
</organism>
<dbReference type="PANTHER" id="PTHR12455">
    <property type="entry name" value="NUCLEOLAR COMPLEX PROTEIN 4"/>
    <property type="match status" value="1"/>
</dbReference>
<reference evidence="6" key="3">
    <citation type="submission" date="2025-08" db="UniProtKB">
        <authorList>
            <consortium name="Ensembl"/>
        </authorList>
    </citation>
    <scope>IDENTIFICATION</scope>
</reference>
<name>F6TAD8_CIOIN</name>
<evidence type="ECO:0000313" key="6">
    <source>
        <dbReference type="Ensembl" id="ENSCINP00000022325.2"/>
    </source>
</evidence>
<dbReference type="InterPro" id="IPR005612">
    <property type="entry name" value="CCAAT-binding_factor"/>
</dbReference>
<feature type="domain" description="CCAAT-binding factor" evidence="5">
    <location>
        <begin position="301"/>
        <end position="451"/>
    </location>
</feature>
<protein>
    <recommendedName>
        <fullName evidence="5">CCAAT-binding factor domain-containing protein</fullName>
    </recommendedName>
</protein>
<proteinExistence type="inferred from homology"/>
<dbReference type="Pfam" id="PF03914">
    <property type="entry name" value="CBF"/>
    <property type="match status" value="1"/>
</dbReference>
<comment type="similarity">
    <text evidence="2">Belongs to the CBF/MAK21 family.</text>
</comment>
<evidence type="ECO:0000256" key="1">
    <source>
        <dbReference type="ARBA" id="ARBA00004232"/>
    </source>
</evidence>
<keyword evidence="4" id="KW-0472">Membrane</keyword>
<dbReference type="GeneTree" id="ENSGT00390000016776"/>
<dbReference type="InterPro" id="IPR016024">
    <property type="entry name" value="ARM-type_fold"/>
</dbReference>
<reference evidence="6" key="2">
    <citation type="journal article" date="2008" name="Genome Biol.">
        <title>Improved genome assembly and evidence-based global gene model set for the chordate Ciona intestinalis: new insight into intron and operon populations.</title>
        <authorList>
            <person name="Satou Y."/>
            <person name="Mineta K."/>
            <person name="Ogasawara M."/>
            <person name="Sasakura Y."/>
            <person name="Shoguchi E."/>
            <person name="Ueno K."/>
            <person name="Yamada L."/>
            <person name="Matsumoto J."/>
            <person name="Wasserscheid J."/>
            <person name="Dewar K."/>
            <person name="Wiley G.B."/>
            <person name="Macmil S.L."/>
            <person name="Roe B.A."/>
            <person name="Zeller R.W."/>
            <person name="Hastings K.E."/>
            <person name="Lemaire P."/>
            <person name="Lindquist E."/>
            <person name="Endo T."/>
            <person name="Hotta K."/>
            <person name="Inaba K."/>
        </authorList>
    </citation>
    <scope>NUCLEOTIDE SEQUENCE [LARGE SCALE GENOMIC DNA]</scope>
    <source>
        <strain evidence="6">wild type</strain>
    </source>
</reference>
<dbReference type="GO" id="GO:0042254">
    <property type="term" value="P:ribosome biogenesis"/>
    <property type="evidence" value="ECO:0007669"/>
    <property type="project" value="InterPro"/>
</dbReference>
<dbReference type="FunCoup" id="F6TAD8">
    <property type="interactions" value="161"/>
</dbReference>
<dbReference type="EMBL" id="EAAA01001628">
    <property type="status" value="NOT_ANNOTATED_CDS"/>
    <property type="molecule type" value="Genomic_DNA"/>
</dbReference>
<keyword evidence="7" id="KW-1185">Reference proteome</keyword>
<dbReference type="STRING" id="7719.ENSCINP00000022325"/>
<dbReference type="OMA" id="ELPRYEW"/>
<dbReference type="Ensembl" id="ENSCINT00000022571.2">
    <property type="protein sequence ID" value="ENSCINP00000022325.2"/>
    <property type="gene ID" value="ENSCING00000011753.2"/>
</dbReference>
<dbReference type="GO" id="GO:0031965">
    <property type="term" value="C:nuclear membrane"/>
    <property type="evidence" value="ECO:0007669"/>
    <property type="project" value="UniProtKB-SubCell"/>
</dbReference>